<gene>
    <name evidence="11" type="ORF">SAMN05660831_00184</name>
</gene>
<evidence type="ECO:0000256" key="9">
    <source>
        <dbReference type="ARBA" id="ARBA00023136"/>
    </source>
</evidence>
<evidence type="ECO:0000256" key="3">
    <source>
        <dbReference type="ARBA" id="ARBA00021563"/>
    </source>
</evidence>
<reference evidence="11 12" key="1">
    <citation type="submission" date="2016-10" db="EMBL/GenBank/DDBJ databases">
        <authorList>
            <person name="de Groot N.N."/>
        </authorList>
    </citation>
    <scope>NUCLEOTIDE SEQUENCE [LARGE SCALE GENOMIC DNA]</scope>
    <source>
        <strain evidence="11 12">HL3</strain>
    </source>
</reference>
<dbReference type="Proteomes" id="UP000198611">
    <property type="component" value="Unassembled WGS sequence"/>
</dbReference>
<dbReference type="OrthoDB" id="6706905at2"/>
<keyword evidence="6" id="KW-0997">Cell inner membrane</keyword>
<dbReference type="EMBL" id="FOMJ01000001">
    <property type="protein sequence ID" value="SFC94592.1"/>
    <property type="molecule type" value="Genomic_DNA"/>
</dbReference>
<accession>A0A1I1NBG7</accession>
<dbReference type="GO" id="GO:0015627">
    <property type="term" value="C:type II protein secretion system complex"/>
    <property type="evidence" value="ECO:0007669"/>
    <property type="project" value="InterPro"/>
</dbReference>
<evidence type="ECO:0000256" key="2">
    <source>
        <dbReference type="ARBA" id="ARBA00007208"/>
    </source>
</evidence>
<evidence type="ECO:0000256" key="5">
    <source>
        <dbReference type="ARBA" id="ARBA00022475"/>
    </source>
</evidence>
<dbReference type="AlphaFoldDB" id="A0A1I1NBG7"/>
<sequence>MEKEAGRRGGKWRVAGLVLLGLVAFLAFLLARAPADRIYGLAEPYLPGDVGLYGLSGSLWEGRATAVEAGGVRLHGLSWELHAAALLTGGVSLDLAVEDRHLEMQALVEREFDGTLHLTVPRGRLAIPPLQGQTRWRHPAVEGEVFLRELEATLADGGLQRADGGITWRGAAVTVAQRAELGDLEVTLETPEGGGTRGQVTELGEGPLEADGTVSLSPAGRWQVDARVAARDPEGVLGRSLAMMAEESGQGGYRLRYSGRITLPSF</sequence>
<keyword evidence="4" id="KW-0813">Transport</keyword>
<dbReference type="Pfam" id="PF01203">
    <property type="entry name" value="T2SSN"/>
    <property type="match status" value="1"/>
</dbReference>
<organism evidence="11 12">
    <name type="scientific">Thiohalospira halophila DSM 15071</name>
    <dbReference type="NCBI Taxonomy" id="1123397"/>
    <lineage>
        <taxon>Bacteria</taxon>
        <taxon>Pseudomonadati</taxon>
        <taxon>Pseudomonadota</taxon>
        <taxon>Gammaproteobacteria</taxon>
        <taxon>Thiohalospirales</taxon>
        <taxon>Thiohalospiraceae</taxon>
        <taxon>Thiohalospira</taxon>
    </lineage>
</organism>
<keyword evidence="8" id="KW-0653">Protein transport</keyword>
<keyword evidence="7" id="KW-0812">Transmembrane</keyword>
<keyword evidence="9" id="KW-0472">Membrane</keyword>
<dbReference type="RefSeq" id="WP_093426875.1">
    <property type="nucleotide sequence ID" value="NZ_FOMJ01000001.1"/>
</dbReference>
<keyword evidence="5" id="KW-1003">Cell membrane</keyword>
<comment type="subcellular location">
    <subcellularLocation>
        <location evidence="1">Cell inner membrane</location>
    </subcellularLocation>
</comment>
<evidence type="ECO:0000313" key="12">
    <source>
        <dbReference type="Proteomes" id="UP000198611"/>
    </source>
</evidence>
<protein>
    <recommendedName>
        <fullName evidence="3">Type II secretion system protein N</fullName>
    </recommendedName>
    <alternativeName>
        <fullName evidence="10">General secretion pathway protein N</fullName>
    </alternativeName>
</protein>
<proteinExistence type="inferred from homology"/>
<name>A0A1I1NBG7_9GAMM</name>
<comment type="similarity">
    <text evidence="2">Belongs to the GSP N family.</text>
</comment>
<keyword evidence="12" id="KW-1185">Reference proteome</keyword>
<evidence type="ECO:0000256" key="1">
    <source>
        <dbReference type="ARBA" id="ARBA00004533"/>
    </source>
</evidence>
<evidence type="ECO:0000256" key="7">
    <source>
        <dbReference type="ARBA" id="ARBA00022692"/>
    </source>
</evidence>
<evidence type="ECO:0000256" key="10">
    <source>
        <dbReference type="ARBA" id="ARBA00030772"/>
    </source>
</evidence>
<evidence type="ECO:0000256" key="8">
    <source>
        <dbReference type="ARBA" id="ARBA00022927"/>
    </source>
</evidence>
<evidence type="ECO:0000256" key="6">
    <source>
        <dbReference type="ARBA" id="ARBA00022519"/>
    </source>
</evidence>
<dbReference type="STRING" id="1123397.SAMN05660831_00184"/>
<dbReference type="InterPro" id="IPR022792">
    <property type="entry name" value="T2SS_protein-GspN"/>
</dbReference>
<dbReference type="GO" id="GO:0015628">
    <property type="term" value="P:protein secretion by the type II secretion system"/>
    <property type="evidence" value="ECO:0007669"/>
    <property type="project" value="InterPro"/>
</dbReference>
<evidence type="ECO:0000313" key="11">
    <source>
        <dbReference type="EMBL" id="SFC94592.1"/>
    </source>
</evidence>
<evidence type="ECO:0000256" key="4">
    <source>
        <dbReference type="ARBA" id="ARBA00022448"/>
    </source>
</evidence>
<dbReference type="GO" id="GO:0005886">
    <property type="term" value="C:plasma membrane"/>
    <property type="evidence" value="ECO:0007669"/>
    <property type="project" value="UniProtKB-SubCell"/>
</dbReference>